<evidence type="ECO:0000313" key="2">
    <source>
        <dbReference type="Proteomes" id="UP001221898"/>
    </source>
</evidence>
<organism evidence="1 2">
    <name type="scientific">Aldrovandia affinis</name>
    <dbReference type="NCBI Taxonomy" id="143900"/>
    <lineage>
        <taxon>Eukaryota</taxon>
        <taxon>Metazoa</taxon>
        <taxon>Chordata</taxon>
        <taxon>Craniata</taxon>
        <taxon>Vertebrata</taxon>
        <taxon>Euteleostomi</taxon>
        <taxon>Actinopterygii</taxon>
        <taxon>Neopterygii</taxon>
        <taxon>Teleostei</taxon>
        <taxon>Notacanthiformes</taxon>
        <taxon>Halosauridae</taxon>
        <taxon>Aldrovandia</taxon>
    </lineage>
</organism>
<evidence type="ECO:0000313" key="1">
    <source>
        <dbReference type="EMBL" id="KAJ8414302.1"/>
    </source>
</evidence>
<protein>
    <submittedName>
        <fullName evidence="1">Uncharacterized protein</fullName>
    </submittedName>
</protein>
<dbReference type="EMBL" id="JAINUG010000013">
    <property type="protein sequence ID" value="KAJ8414302.1"/>
    <property type="molecule type" value="Genomic_DNA"/>
</dbReference>
<dbReference type="Proteomes" id="UP001221898">
    <property type="component" value="Unassembled WGS sequence"/>
</dbReference>
<gene>
    <name evidence="1" type="ORF">AAFF_G00051720</name>
</gene>
<proteinExistence type="predicted"/>
<sequence length="92" mass="9723">MYLYGLDDSEPDMWSCVSAAFGFSSVRHVHSKCELSGQAGTRRPSSALSAPCSRASLFPASDASCSIFSPGLCTAELVPVPPSRMLIPTPDL</sequence>
<comment type="caution">
    <text evidence="1">The sequence shown here is derived from an EMBL/GenBank/DDBJ whole genome shotgun (WGS) entry which is preliminary data.</text>
</comment>
<name>A0AAD7T4H9_9TELE</name>
<reference evidence="1" key="1">
    <citation type="journal article" date="2023" name="Science">
        <title>Genome structures resolve the early diversification of teleost fishes.</title>
        <authorList>
            <person name="Parey E."/>
            <person name="Louis A."/>
            <person name="Montfort J."/>
            <person name="Bouchez O."/>
            <person name="Roques C."/>
            <person name="Iampietro C."/>
            <person name="Lluch J."/>
            <person name="Castinel A."/>
            <person name="Donnadieu C."/>
            <person name="Desvignes T."/>
            <person name="Floi Bucao C."/>
            <person name="Jouanno E."/>
            <person name="Wen M."/>
            <person name="Mejri S."/>
            <person name="Dirks R."/>
            <person name="Jansen H."/>
            <person name="Henkel C."/>
            <person name="Chen W.J."/>
            <person name="Zahm M."/>
            <person name="Cabau C."/>
            <person name="Klopp C."/>
            <person name="Thompson A.W."/>
            <person name="Robinson-Rechavi M."/>
            <person name="Braasch I."/>
            <person name="Lecointre G."/>
            <person name="Bobe J."/>
            <person name="Postlethwait J.H."/>
            <person name="Berthelot C."/>
            <person name="Roest Crollius H."/>
            <person name="Guiguen Y."/>
        </authorList>
    </citation>
    <scope>NUCLEOTIDE SEQUENCE</scope>
    <source>
        <strain evidence="1">NC1722</strain>
    </source>
</reference>
<keyword evidence="2" id="KW-1185">Reference proteome</keyword>
<accession>A0AAD7T4H9</accession>
<dbReference type="AlphaFoldDB" id="A0AAD7T4H9"/>